<feature type="coiled-coil region" evidence="7">
    <location>
        <begin position="40"/>
        <end position="67"/>
    </location>
</feature>
<protein>
    <recommendedName>
        <fullName evidence="11">Cell cycle protein GpsB</fullName>
    </recommendedName>
</protein>
<dbReference type="EMBL" id="AYZI01000003">
    <property type="protein sequence ID" value="KRM91749.1"/>
    <property type="molecule type" value="Genomic_DNA"/>
</dbReference>
<comment type="caution">
    <text evidence="9">The sequence shown here is derived from an EMBL/GenBank/DDBJ whole genome shotgun (WGS) entry which is preliminary data.</text>
</comment>
<keyword evidence="6" id="KW-0131">Cell cycle</keyword>
<sequence>MMANINFTPKDILQKEFKQKMRGYDPTDVDSFLDQVIKDYESFQNTIQSQDQQIQQLTTETQQLTEQLQAKPTVQPQAAPQPSYQEAPLGNNGTATVSYGNADETNVTNMDILKRLSNLERRVFGENN</sequence>
<dbReference type="AlphaFoldDB" id="A0A0R2CK72"/>
<dbReference type="InterPro" id="IPR019933">
    <property type="entry name" value="DivIVA_domain"/>
</dbReference>
<feature type="compositionally biased region" description="Polar residues" evidence="8">
    <location>
        <begin position="91"/>
        <end position="102"/>
    </location>
</feature>
<keyword evidence="3" id="KW-0132">Cell division</keyword>
<dbReference type="PANTHER" id="PTHR35794:SF1">
    <property type="entry name" value="CELL CYCLE PROTEIN GPSB"/>
    <property type="match status" value="1"/>
</dbReference>
<dbReference type="GO" id="GO:0051301">
    <property type="term" value="P:cell division"/>
    <property type="evidence" value="ECO:0007669"/>
    <property type="project" value="UniProtKB-KW"/>
</dbReference>
<evidence type="ECO:0000256" key="7">
    <source>
        <dbReference type="SAM" id="Coils"/>
    </source>
</evidence>
<dbReference type="GO" id="GO:0005737">
    <property type="term" value="C:cytoplasm"/>
    <property type="evidence" value="ECO:0007669"/>
    <property type="project" value="UniProtKB-SubCell"/>
</dbReference>
<evidence type="ECO:0000256" key="5">
    <source>
        <dbReference type="ARBA" id="ARBA00023054"/>
    </source>
</evidence>
<evidence type="ECO:0000256" key="3">
    <source>
        <dbReference type="ARBA" id="ARBA00022618"/>
    </source>
</evidence>
<evidence type="ECO:0000256" key="1">
    <source>
        <dbReference type="ARBA" id="ARBA00004496"/>
    </source>
</evidence>
<evidence type="ECO:0000256" key="2">
    <source>
        <dbReference type="ARBA" id="ARBA00022490"/>
    </source>
</evidence>
<evidence type="ECO:0000256" key="6">
    <source>
        <dbReference type="ARBA" id="ARBA00023306"/>
    </source>
</evidence>
<dbReference type="Proteomes" id="UP000051586">
    <property type="component" value="Unassembled WGS sequence"/>
</dbReference>
<name>A0A0R2CK72_9LACO</name>
<keyword evidence="5 7" id="KW-0175">Coiled coil</keyword>
<comment type="subcellular location">
    <subcellularLocation>
        <location evidence="1">Cytoplasm</location>
    </subcellularLocation>
</comment>
<dbReference type="InterPro" id="IPR011229">
    <property type="entry name" value="Cell_cycle_GpsB"/>
</dbReference>
<keyword evidence="2" id="KW-0963">Cytoplasm</keyword>
<dbReference type="InterPro" id="IPR007793">
    <property type="entry name" value="DivIVA_fam"/>
</dbReference>
<dbReference type="PATRIC" id="fig|1423745.4.peg.613"/>
<feature type="compositionally biased region" description="Polar residues" evidence="8">
    <location>
        <begin position="70"/>
        <end position="84"/>
    </location>
</feature>
<keyword evidence="4" id="KW-0133">Cell shape</keyword>
<feature type="region of interest" description="Disordered" evidence="8">
    <location>
        <begin position="67"/>
        <end position="102"/>
    </location>
</feature>
<proteinExistence type="predicted"/>
<evidence type="ECO:0000313" key="10">
    <source>
        <dbReference type="Proteomes" id="UP000051586"/>
    </source>
</evidence>
<organism evidence="9 10">
    <name type="scientific">Fructilactobacillus florum DSM 22689 = JCM 16035</name>
    <dbReference type="NCBI Taxonomy" id="1423745"/>
    <lineage>
        <taxon>Bacteria</taxon>
        <taxon>Bacillati</taxon>
        <taxon>Bacillota</taxon>
        <taxon>Bacilli</taxon>
        <taxon>Lactobacillales</taxon>
        <taxon>Lactobacillaceae</taxon>
        <taxon>Fructilactobacillus</taxon>
    </lineage>
</organism>
<accession>A0A0R2CK72</accession>
<dbReference type="PANTHER" id="PTHR35794">
    <property type="entry name" value="CELL DIVISION PROTEIN DIVIVA"/>
    <property type="match status" value="1"/>
</dbReference>
<dbReference type="NCBIfam" id="NF010725">
    <property type="entry name" value="PRK14127.1"/>
    <property type="match status" value="1"/>
</dbReference>
<evidence type="ECO:0000256" key="4">
    <source>
        <dbReference type="ARBA" id="ARBA00022960"/>
    </source>
</evidence>
<reference evidence="9 10" key="1">
    <citation type="journal article" date="2015" name="Genome Announc.">
        <title>Expanding the biotechnology potential of lactobacilli through comparative genomics of 213 strains and associated genera.</title>
        <authorList>
            <person name="Sun Z."/>
            <person name="Harris H.M."/>
            <person name="McCann A."/>
            <person name="Guo C."/>
            <person name="Argimon S."/>
            <person name="Zhang W."/>
            <person name="Yang X."/>
            <person name="Jeffery I.B."/>
            <person name="Cooney J.C."/>
            <person name="Kagawa T.F."/>
            <person name="Liu W."/>
            <person name="Song Y."/>
            <person name="Salvetti E."/>
            <person name="Wrobel A."/>
            <person name="Rasinkangas P."/>
            <person name="Parkhill J."/>
            <person name="Rea M.C."/>
            <person name="O'Sullivan O."/>
            <person name="Ritari J."/>
            <person name="Douillard F.P."/>
            <person name="Paul Ross R."/>
            <person name="Yang R."/>
            <person name="Briner A.E."/>
            <person name="Felis G.E."/>
            <person name="de Vos W.M."/>
            <person name="Barrangou R."/>
            <person name="Klaenhammer T.R."/>
            <person name="Caufield P.W."/>
            <person name="Cui Y."/>
            <person name="Zhang H."/>
            <person name="O'Toole P.W."/>
        </authorList>
    </citation>
    <scope>NUCLEOTIDE SEQUENCE [LARGE SCALE GENOMIC DNA]</scope>
    <source>
        <strain evidence="9 10">DSM 22689</strain>
    </source>
</reference>
<dbReference type="GO" id="GO:0008360">
    <property type="term" value="P:regulation of cell shape"/>
    <property type="evidence" value="ECO:0007669"/>
    <property type="project" value="UniProtKB-KW"/>
</dbReference>
<dbReference type="Pfam" id="PF05103">
    <property type="entry name" value="DivIVA"/>
    <property type="match status" value="1"/>
</dbReference>
<evidence type="ECO:0000313" key="9">
    <source>
        <dbReference type="EMBL" id="KRM91749.1"/>
    </source>
</evidence>
<gene>
    <name evidence="9" type="ORF">FC87_GL000573</name>
</gene>
<dbReference type="NCBIfam" id="TIGR03544">
    <property type="entry name" value="DivI1A_domain"/>
    <property type="match status" value="1"/>
</dbReference>
<dbReference type="PIRSF" id="PIRSF029938">
    <property type="entry name" value="UCP029938"/>
    <property type="match status" value="1"/>
</dbReference>
<dbReference type="Gene3D" id="6.10.250.660">
    <property type="match status" value="1"/>
</dbReference>
<dbReference type="STRING" id="1423745.GCA_001311215_00184"/>
<evidence type="ECO:0000256" key="8">
    <source>
        <dbReference type="SAM" id="MobiDB-lite"/>
    </source>
</evidence>
<evidence type="ECO:0008006" key="11">
    <source>
        <dbReference type="Google" id="ProtNLM"/>
    </source>
</evidence>